<dbReference type="Gene3D" id="1.20.1260.10">
    <property type="match status" value="1"/>
</dbReference>
<gene>
    <name evidence="2" type="ORF">HNQ08_001785</name>
</gene>
<feature type="domain" description="DUF305" evidence="1">
    <location>
        <begin position="42"/>
        <end position="185"/>
    </location>
</feature>
<dbReference type="RefSeq" id="WP_184130028.1">
    <property type="nucleotide sequence ID" value="NZ_JACHFL010000003.1"/>
</dbReference>
<evidence type="ECO:0000313" key="2">
    <source>
        <dbReference type="EMBL" id="MBB5362690.1"/>
    </source>
</evidence>
<keyword evidence="3" id="KW-1185">Reference proteome</keyword>
<sequence>MTSASREPRRLAALALLLLAVGSGVFFLSGPRAPAPTPDSVEVTFTRQMIAHHAQAITMAGLIRQRSTDRTVRSAALDIQLSQEEQIRQMRGFLTVWKQPDTFQMSAAHSQMMGMASDAELRSLKTLPVPQAEVKFLQLMTRHHQGALHMIPPALQAEVLPQVRHLARQMQVVQGGEIRFMTSLLRARGAGLLPFPDMKMDMPGMEH</sequence>
<evidence type="ECO:0000259" key="1">
    <source>
        <dbReference type="Pfam" id="PF03713"/>
    </source>
</evidence>
<organism evidence="2 3">
    <name type="scientific">Deinococcus humi</name>
    <dbReference type="NCBI Taxonomy" id="662880"/>
    <lineage>
        <taxon>Bacteria</taxon>
        <taxon>Thermotogati</taxon>
        <taxon>Deinococcota</taxon>
        <taxon>Deinococci</taxon>
        <taxon>Deinococcales</taxon>
        <taxon>Deinococcaceae</taxon>
        <taxon>Deinococcus</taxon>
    </lineage>
</organism>
<dbReference type="InterPro" id="IPR005183">
    <property type="entry name" value="DUF305_CopM-like"/>
</dbReference>
<dbReference type="PANTHER" id="PTHR36933">
    <property type="entry name" value="SLL0788 PROTEIN"/>
    <property type="match status" value="1"/>
</dbReference>
<evidence type="ECO:0000313" key="3">
    <source>
        <dbReference type="Proteomes" id="UP000552709"/>
    </source>
</evidence>
<comment type="caution">
    <text evidence="2">The sequence shown here is derived from an EMBL/GenBank/DDBJ whole genome shotgun (WGS) entry which is preliminary data.</text>
</comment>
<reference evidence="2 3" key="1">
    <citation type="submission" date="2020-08" db="EMBL/GenBank/DDBJ databases">
        <title>Genomic Encyclopedia of Type Strains, Phase IV (KMG-IV): sequencing the most valuable type-strain genomes for metagenomic binning, comparative biology and taxonomic classification.</title>
        <authorList>
            <person name="Goeker M."/>
        </authorList>
    </citation>
    <scope>NUCLEOTIDE SEQUENCE [LARGE SCALE GENOMIC DNA]</scope>
    <source>
        <strain evidence="2 3">DSM 27939</strain>
    </source>
</reference>
<name>A0A7W8JSZ4_9DEIO</name>
<dbReference type="Proteomes" id="UP000552709">
    <property type="component" value="Unassembled WGS sequence"/>
</dbReference>
<protein>
    <submittedName>
        <fullName evidence="2">Uncharacterized protein (DUF305 family)</fullName>
    </submittedName>
</protein>
<dbReference type="Pfam" id="PF03713">
    <property type="entry name" value="DUF305"/>
    <property type="match status" value="1"/>
</dbReference>
<dbReference type="InterPro" id="IPR012347">
    <property type="entry name" value="Ferritin-like"/>
</dbReference>
<accession>A0A7W8JSZ4</accession>
<dbReference type="AlphaFoldDB" id="A0A7W8JSZ4"/>
<dbReference type="PANTHER" id="PTHR36933:SF1">
    <property type="entry name" value="SLL0788 PROTEIN"/>
    <property type="match status" value="1"/>
</dbReference>
<proteinExistence type="predicted"/>
<dbReference type="EMBL" id="JACHFL010000003">
    <property type="protein sequence ID" value="MBB5362690.1"/>
    <property type="molecule type" value="Genomic_DNA"/>
</dbReference>